<dbReference type="RefSeq" id="WP_079255478.1">
    <property type="nucleotide sequence ID" value="NZ_CP016682.1"/>
</dbReference>
<protein>
    <submittedName>
        <fullName evidence="1">Prephenate dehydratase</fullName>
    </submittedName>
</protein>
<comment type="caution">
    <text evidence="1">The sequence shown here is derived from an EMBL/GenBank/DDBJ whole genome shotgun (WGS) entry which is preliminary data.</text>
</comment>
<organism evidence="1 2">
    <name type="scientific">Neisseria meningitidis</name>
    <dbReference type="NCBI Taxonomy" id="487"/>
    <lineage>
        <taxon>Bacteria</taxon>
        <taxon>Pseudomonadati</taxon>
        <taxon>Pseudomonadota</taxon>
        <taxon>Betaproteobacteria</taxon>
        <taxon>Neisseriales</taxon>
        <taxon>Neisseriaceae</taxon>
        <taxon>Neisseria</taxon>
    </lineage>
</organism>
<dbReference type="AlphaFoldDB" id="A0A425B0S2"/>
<evidence type="ECO:0000313" key="1">
    <source>
        <dbReference type="EMBL" id="RQK77026.1"/>
    </source>
</evidence>
<sequence length="40" mass="4672">MLIRYKCEIRPLKIGRRFFACPLSDGKAGFHGFLPVFRMV</sequence>
<gene>
    <name evidence="1" type="ORF">COH52_10245</name>
</gene>
<reference evidence="1 2" key="1">
    <citation type="submission" date="2017-09" db="EMBL/GenBank/DDBJ databases">
        <title>Phenotypic and genotypic characterization of Colombian isolates of Neisseria meningitidis recovered from invasive disease.</title>
        <authorList>
            <person name="Duarte C."/>
            <person name="Gabastou J.M."/>
            <person name="Moreno J."/>
        </authorList>
    </citation>
    <scope>NUCLEOTIDE SEQUENCE [LARGE SCALE GENOMIC DNA]</scope>
    <source>
        <strain evidence="1 2">INS-Nm1012</strain>
    </source>
</reference>
<accession>A0A425B0S2</accession>
<name>A0A425B0S2_NEIME</name>
<dbReference type="EMBL" id="NWZY01000032">
    <property type="protein sequence ID" value="RQK77026.1"/>
    <property type="molecule type" value="Genomic_DNA"/>
</dbReference>
<proteinExistence type="predicted"/>
<evidence type="ECO:0000313" key="2">
    <source>
        <dbReference type="Proteomes" id="UP000283666"/>
    </source>
</evidence>
<dbReference type="Proteomes" id="UP000283666">
    <property type="component" value="Unassembled WGS sequence"/>
</dbReference>